<dbReference type="InterPro" id="IPR008906">
    <property type="entry name" value="HATC_C_dom"/>
</dbReference>
<dbReference type="InterPro" id="IPR025525">
    <property type="entry name" value="hAT-like_transposase_RNase-H"/>
</dbReference>
<dbReference type="Pfam" id="PF05699">
    <property type="entry name" value="Dimer_Tnp_hAT"/>
    <property type="match status" value="1"/>
</dbReference>
<proteinExistence type="predicted"/>
<evidence type="ECO:0000256" key="1">
    <source>
        <dbReference type="ARBA" id="ARBA00023125"/>
    </source>
</evidence>
<evidence type="ECO:0000313" key="5">
    <source>
        <dbReference type="Proteomes" id="UP000694864"/>
    </source>
</evidence>
<protein>
    <submittedName>
        <fullName evidence="6">Zinc finger BED domain-containing protein RICESLEEPER 2-like</fullName>
    </submittedName>
</protein>
<evidence type="ECO:0000313" key="6">
    <source>
        <dbReference type="RefSeq" id="XP_010473769.1"/>
    </source>
</evidence>
<dbReference type="PANTHER" id="PTHR46481">
    <property type="entry name" value="ZINC FINGER BED DOMAIN-CONTAINING PROTEIN 4"/>
    <property type="match status" value="1"/>
</dbReference>
<evidence type="ECO:0000259" key="4">
    <source>
        <dbReference type="Pfam" id="PF14372"/>
    </source>
</evidence>
<dbReference type="InterPro" id="IPR052035">
    <property type="entry name" value="ZnF_BED_domain_contain"/>
</dbReference>
<dbReference type="InterPro" id="IPR012337">
    <property type="entry name" value="RNaseH-like_sf"/>
</dbReference>
<reference evidence="5" key="1">
    <citation type="journal article" date="2014" name="Nat. Commun.">
        <title>The emerging biofuel crop Camelina sativa retains a highly undifferentiated hexaploid genome structure.</title>
        <authorList>
            <person name="Kagale S."/>
            <person name="Koh C."/>
            <person name="Nixon J."/>
            <person name="Bollina V."/>
            <person name="Clarke W.E."/>
            <person name="Tuteja R."/>
            <person name="Spillane C."/>
            <person name="Robinson S.J."/>
            <person name="Links M.G."/>
            <person name="Clarke C."/>
            <person name="Higgins E.E."/>
            <person name="Huebert T."/>
            <person name="Sharpe A.G."/>
            <person name="Parkin I.A."/>
        </authorList>
    </citation>
    <scope>NUCLEOTIDE SEQUENCE [LARGE SCALE GENOMIC DNA]</scope>
    <source>
        <strain evidence="5">cv. DH55</strain>
    </source>
</reference>
<sequence length="655" mass="75104">MDAQDPNDPNVDSAAGTAEAGNKRNTTDSALPPKPKRKYPKRAEVWRHFIQRNEDDKYSFYKYCRTEVGCDTVLAGTSSMRGHIRICKLYKDFNERESQKALGTDNQGNMRVIRYDPQLFRQLVNELVVVNELPFSFVESEGWKRFCFNILPLYQTFSRKTCSKDIAGRYLQEKSELKHLFSVEKQRVSLTTDIWVSQSTSVNYMVVTGHWIDENWVMQKRILSFKIVTDHKGETIAGQLLNCLEDWGIEKVFTVTVDNAKGNDKGLKVFREALMLKEVGALVSNGEFMHMRCCAHILNLIVGDGLKMANNSIVAIRNAIKYVRSSFTRLKSFQLRGSLPLDVVTRWNSTYLMLTAALKLRVAFEKMLSEDKLYDEYFLEDDEKTKQSRVGPPMYSDWEKAARLVKFLKVFYKCTLTFSASTTVISTVSYKEIVNIERNLITKCGNSDEEVRKHAHIMRDKFEKYWDGLIIMNPLVIVGSVFDPRNKMQFASLCFEQLYGKDTIECRKLTKLVTSVMKKLYEEYSFRLSIPVEVEQPEASQAANTMAALSDDNDDDGCEGVVVGCSELDIYLTEKTNVRVETALGFPYDVLSWWKCNTQKFLILSAMAKDVLAIQVSSVGSELVFSTSDRVLDSYRSSLTPYMVEVLMLTQQWLR</sequence>
<dbReference type="PANTHER" id="PTHR46481:SF2">
    <property type="entry name" value="BED-TYPE DOMAIN-CONTAINING PROTEIN"/>
    <property type="match status" value="1"/>
</dbReference>
<organism evidence="5 6">
    <name type="scientific">Camelina sativa</name>
    <name type="common">False flax</name>
    <name type="synonym">Myagrum sativum</name>
    <dbReference type="NCBI Taxonomy" id="90675"/>
    <lineage>
        <taxon>Eukaryota</taxon>
        <taxon>Viridiplantae</taxon>
        <taxon>Streptophyta</taxon>
        <taxon>Embryophyta</taxon>
        <taxon>Tracheophyta</taxon>
        <taxon>Spermatophyta</taxon>
        <taxon>Magnoliopsida</taxon>
        <taxon>eudicotyledons</taxon>
        <taxon>Gunneridae</taxon>
        <taxon>Pentapetalae</taxon>
        <taxon>rosids</taxon>
        <taxon>malvids</taxon>
        <taxon>Brassicales</taxon>
        <taxon>Brassicaceae</taxon>
        <taxon>Camelineae</taxon>
        <taxon>Camelina</taxon>
    </lineage>
</organism>
<accession>A0ABM0WNR1</accession>
<dbReference type="SUPFAM" id="SSF53098">
    <property type="entry name" value="Ribonuclease H-like"/>
    <property type="match status" value="1"/>
</dbReference>
<dbReference type="Pfam" id="PF14372">
    <property type="entry name" value="hAT-like_RNase-H"/>
    <property type="match status" value="1"/>
</dbReference>
<evidence type="ECO:0000259" key="3">
    <source>
        <dbReference type="Pfam" id="PF05699"/>
    </source>
</evidence>
<keyword evidence="1" id="KW-0238">DNA-binding</keyword>
<dbReference type="Proteomes" id="UP000694864">
    <property type="component" value="Chromosome 16"/>
</dbReference>
<feature type="domain" description="hAT-like transposase RNase-H fold" evidence="4">
    <location>
        <begin position="421"/>
        <end position="524"/>
    </location>
</feature>
<keyword evidence="5" id="KW-1185">Reference proteome</keyword>
<dbReference type="SMART" id="SM00614">
    <property type="entry name" value="ZnF_BED"/>
    <property type="match status" value="1"/>
</dbReference>
<evidence type="ECO:0000256" key="2">
    <source>
        <dbReference type="SAM" id="MobiDB-lite"/>
    </source>
</evidence>
<dbReference type="GeneID" id="104753177"/>
<feature type="domain" description="HAT C-terminal dimerisation" evidence="3">
    <location>
        <begin position="567"/>
        <end position="654"/>
    </location>
</feature>
<name>A0ABM0WNR1_CAMSA</name>
<feature type="region of interest" description="Disordered" evidence="2">
    <location>
        <begin position="1"/>
        <end position="38"/>
    </location>
</feature>
<dbReference type="RefSeq" id="XP_010473769.1">
    <property type="nucleotide sequence ID" value="XM_010475467.1"/>
</dbReference>
<reference evidence="6" key="2">
    <citation type="submission" date="2025-08" db="UniProtKB">
        <authorList>
            <consortium name="RefSeq"/>
        </authorList>
    </citation>
    <scope>IDENTIFICATION</scope>
    <source>
        <tissue evidence="6">Leaf</tissue>
    </source>
</reference>
<gene>
    <name evidence="6" type="primary">LOC104753177</name>
</gene>